<evidence type="ECO:0000256" key="1">
    <source>
        <dbReference type="ARBA" id="ARBA00009684"/>
    </source>
</evidence>
<keyword evidence="8 10" id="KW-0414">Isoprene biosynthesis</keyword>
<keyword evidence="4 10" id="KW-0808">Transferase</keyword>
<evidence type="ECO:0000313" key="14">
    <source>
        <dbReference type="Proteomes" id="UP000198994"/>
    </source>
</evidence>
<evidence type="ECO:0000256" key="6">
    <source>
        <dbReference type="ARBA" id="ARBA00022777"/>
    </source>
</evidence>
<evidence type="ECO:0000256" key="9">
    <source>
        <dbReference type="ARBA" id="ARBA00032554"/>
    </source>
</evidence>
<sequence length="300" mass="30918">MANRVFAPAKINLTLHVTGRRSDGYHLLDSLVSFAPVGDWLTVAPGDGLTLEVSGPEAAGVPDDMSNLALRAAALLAGHEGAALTLEKNLPAASGIGGGSADAAAALRGIATLSGEIPQGFLELPDLLMHRHAERILGLGADVPMCVLSHPLRARGIGERLGLVTLPDIAAVLVNPRLPVPTPAVFKALETRDNPPMPDTLPEFPDAASLIGFLARMRNDLEAPALKVEPGIRAVLDALAGQGGCGLARMSGSGATCFGLFLSEDDARAAAQALTEAHPGWWVASGVLGDCSELALPRPQ</sequence>
<feature type="active site" evidence="10">
    <location>
        <position position="10"/>
    </location>
</feature>
<keyword evidence="14" id="KW-1185">Reference proteome</keyword>
<dbReference type="UniPathway" id="UPA00056">
    <property type="reaction ID" value="UER00094"/>
</dbReference>
<dbReference type="InterPro" id="IPR014721">
    <property type="entry name" value="Ribsml_uS5_D2-typ_fold_subgr"/>
</dbReference>
<evidence type="ECO:0000256" key="4">
    <source>
        <dbReference type="ARBA" id="ARBA00022679"/>
    </source>
</evidence>
<dbReference type="NCBIfam" id="NF011202">
    <property type="entry name" value="PRK14608.1"/>
    <property type="match status" value="1"/>
</dbReference>
<dbReference type="HAMAP" id="MF_00061">
    <property type="entry name" value="IspE"/>
    <property type="match status" value="1"/>
</dbReference>
<protein>
    <recommendedName>
        <fullName evidence="3 10">4-diphosphocytidyl-2-C-methyl-D-erythritol kinase</fullName>
        <shortName evidence="10">CMK</shortName>
        <ecNumber evidence="2 10">2.7.1.148</ecNumber>
    </recommendedName>
    <alternativeName>
        <fullName evidence="9 10">4-(cytidine-5'-diphospho)-2-C-methyl-D-erythritol kinase</fullName>
    </alternativeName>
</protein>
<name>A0A1G7EDQ4_9RHOB</name>
<dbReference type="Gene3D" id="3.30.70.890">
    <property type="entry name" value="GHMP kinase, C-terminal domain"/>
    <property type="match status" value="1"/>
</dbReference>
<dbReference type="InterPro" id="IPR020568">
    <property type="entry name" value="Ribosomal_Su5_D2-typ_SF"/>
</dbReference>
<dbReference type="Proteomes" id="UP000198994">
    <property type="component" value="Unassembled WGS sequence"/>
</dbReference>
<evidence type="ECO:0000256" key="3">
    <source>
        <dbReference type="ARBA" id="ARBA00017473"/>
    </source>
</evidence>
<dbReference type="GO" id="GO:0016114">
    <property type="term" value="P:terpenoid biosynthetic process"/>
    <property type="evidence" value="ECO:0007669"/>
    <property type="project" value="UniProtKB-UniRule"/>
</dbReference>
<feature type="binding site" evidence="10">
    <location>
        <begin position="91"/>
        <end position="101"/>
    </location>
    <ligand>
        <name>ATP</name>
        <dbReference type="ChEBI" id="CHEBI:30616"/>
    </ligand>
</feature>
<dbReference type="InterPro" id="IPR004424">
    <property type="entry name" value="IspE"/>
</dbReference>
<dbReference type="PANTHER" id="PTHR43527">
    <property type="entry name" value="4-DIPHOSPHOCYTIDYL-2-C-METHYL-D-ERYTHRITOL KINASE, CHLOROPLASTIC"/>
    <property type="match status" value="1"/>
</dbReference>
<dbReference type="InterPro" id="IPR006204">
    <property type="entry name" value="GHMP_kinase_N_dom"/>
</dbReference>
<organism evidence="13 14">
    <name type="scientific">Salipiger thiooxidans</name>
    <dbReference type="NCBI Taxonomy" id="282683"/>
    <lineage>
        <taxon>Bacteria</taxon>
        <taxon>Pseudomonadati</taxon>
        <taxon>Pseudomonadota</taxon>
        <taxon>Alphaproteobacteria</taxon>
        <taxon>Rhodobacterales</taxon>
        <taxon>Roseobacteraceae</taxon>
        <taxon>Salipiger</taxon>
    </lineage>
</organism>
<keyword evidence="5 10" id="KW-0547">Nucleotide-binding</keyword>
<dbReference type="SUPFAM" id="SSF54211">
    <property type="entry name" value="Ribosomal protein S5 domain 2-like"/>
    <property type="match status" value="1"/>
</dbReference>
<dbReference type="InterPro" id="IPR013750">
    <property type="entry name" value="GHMP_kinase_C_dom"/>
</dbReference>
<feature type="domain" description="GHMP kinase N-terminal" evidence="11">
    <location>
        <begin position="67"/>
        <end position="149"/>
    </location>
</feature>
<dbReference type="GO" id="GO:0005524">
    <property type="term" value="F:ATP binding"/>
    <property type="evidence" value="ECO:0007669"/>
    <property type="project" value="UniProtKB-UniRule"/>
</dbReference>
<comment type="catalytic activity">
    <reaction evidence="10">
        <text>4-CDP-2-C-methyl-D-erythritol + ATP = 4-CDP-2-C-methyl-D-erythritol 2-phosphate + ADP + H(+)</text>
        <dbReference type="Rhea" id="RHEA:18437"/>
        <dbReference type="ChEBI" id="CHEBI:15378"/>
        <dbReference type="ChEBI" id="CHEBI:30616"/>
        <dbReference type="ChEBI" id="CHEBI:57823"/>
        <dbReference type="ChEBI" id="CHEBI:57919"/>
        <dbReference type="ChEBI" id="CHEBI:456216"/>
        <dbReference type="EC" id="2.7.1.148"/>
    </reaction>
</comment>
<dbReference type="OrthoDB" id="9809438at2"/>
<evidence type="ECO:0000313" key="13">
    <source>
        <dbReference type="EMBL" id="SDE61794.1"/>
    </source>
</evidence>
<proteinExistence type="inferred from homology"/>
<reference evidence="14" key="1">
    <citation type="submission" date="2016-10" db="EMBL/GenBank/DDBJ databases">
        <authorList>
            <person name="Varghese N."/>
            <person name="Submissions S."/>
        </authorList>
    </citation>
    <scope>NUCLEOTIDE SEQUENCE [LARGE SCALE GENOMIC DNA]</scope>
    <source>
        <strain evidence="14">DSM 10146</strain>
    </source>
</reference>
<dbReference type="Gene3D" id="3.30.230.10">
    <property type="match status" value="1"/>
</dbReference>
<accession>A0A1G7EDQ4</accession>
<evidence type="ECO:0000256" key="5">
    <source>
        <dbReference type="ARBA" id="ARBA00022741"/>
    </source>
</evidence>
<dbReference type="InterPro" id="IPR036554">
    <property type="entry name" value="GHMP_kinase_C_sf"/>
</dbReference>
<dbReference type="Pfam" id="PF00288">
    <property type="entry name" value="GHMP_kinases_N"/>
    <property type="match status" value="1"/>
</dbReference>
<dbReference type="SUPFAM" id="SSF55060">
    <property type="entry name" value="GHMP Kinase, C-terminal domain"/>
    <property type="match status" value="1"/>
</dbReference>
<feature type="active site" evidence="10">
    <location>
        <position position="142"/>
    </location>
</feature>
<evidence type="ECO:0000259" key="12">
    <source>
        <dbReference type="Pfam" id="PF08544"/>
    </source>
</evidence>
<dbReference type="GO" id="GO:0050515">
    <property type="term" value="F:4-(cytidine 5'-diphospho)-2-C-methyl-D-erythritol kinase activity"/>
    <property type="evidence" value="ECO:0007669"/>
    <property type="project" value="UniProtKB-UniRule"/>
</dbReference>
<comment type="function">
    <text evidence="10">Catalyzes the phosphorylation of the position 2 hydroxy group of 4-diphosphocytidyl-2C-methyl-D-erythritol.</text>
</comment>
<dbReference type="NCBIfam" id="TIGR00154">
    <property type="entry name" value="ispE"/>
    <property type="match status" value="1"/>
</dbReference>
<dbReference type="GO" id="GO:0019288">
    <property type="term" value="P:isopentenyl diphosphate biosynthetic process, methylerythritol 4-phosphate pathway"/>
    <property type="evidence" value="ECO:0007669"/>
    <property type="project" value="UniProtKB-UniRule"/>
</dbReference>
<dbReference type="PIRSF" id="PIRSF010376">
    <property type="entry name" value="IspE"/>
    <property type="match status" value="1"/>
</dbReference>
<evidence type="ECO:0000256" key="10">
    <source>
        <dbReference type="HAMAP-Rule" id="MF_00061"/>
    </source>
</evidence>
<evidence type="ECO:0000259" key="11">
    <source>
        <dbReference type="Pfam" id="PF00288"/>
    </source>
</evidence>
<keyword evidence="6 10" id="KW-0418">Kinase</keyword>
<dbReference type="AlphaFoldDB" id="A0A1G7EDQ4"/>
<dbReference type="EC" id="2.7.1.148" evidence="2 10"/>
<feature type="domain" description="GHMP kinase C-terminal" evidence="12">
    <location>
        <begin position="214"/>
        <end position="277"/>
    </location>
</feature>
<dbReference type="STRING" id="282683.SAMN04488105_105297"/>
<comment type="similarity">
    <text evidence="1 10">Belongs to the GHMP kinase family. IspE subfamily.</text>
</comment>
<dbReference type="Pfam" id="PF08544">
    <property type="entry name" value="GHMP_kinases_C"/>
    <property type="match status" value="1"/>
</dbReference>
<evidence type="ECO:0000256" key="7">
    <source>
        <dbReference type="ARBA" id="ARBA00022840"/>
    </source>
</evidence>
<dbReference type="PANTHER" id="PTHR43527:SF2">
    <property type="entry name" value="4-DIPHOSPHOCYTIDYL-2-C-METHYL-D-ERYTHRITOL KINASE, CHLOROPLASTIC"/>
    <property type="match status" value="1"/>
</dbReference>
<evidence type="ECO:0000256" key="2">
    <source>
        <dbReference type="ARBA" id="ARBA00012052"/>
    </source>
</evidence>
<keyword evidence="7 10" id="KW-0067">ATP-binding</keyword>
<evidence type="ECO:0000256" key="8">
    <source>
        <dbReference type="ARBA" id="ARBA00023229"/>
    </source>
</evidence>
<comment type="pathway">
    <text evidence="10">Isoprenoid biosynthesis; isopentenyl diphosphate biosynthesis via DXP pathway; isopentenyl diphosphate from 1-deoxy-D-xylulose 5-phosphate: step 3/6.</text>
</comment>
<gene>
    <name evidence="10" type="primary">ispE</name>
    <name evidence="13" type="ORF">SAMN04488105_105297</name>
</gene>
<dbReference type="RefSeq" id="WP_089958344.1">
    <property type="nucleotide sequence ID" value="NZ_FNAV01000005.1"/>
</dbReference>
<dbReference type="EMBL" id="FNAV01000005">
    <property type="protein sequence ID" value="SDE61794.1"/>
    <property type="molecule type" value="Genomic_DNA"/>
</dbReference>